<dbReference type="PANTHER" id="PTHR12243">
    <property type="entry name" value="MADF DOMAIN TRANSCRIPTION FACTOR"/>
    <property type="match status" value="1"/>
</dbReference>
<dbReference type="AlphaFoldDB" id="A0AAV8YQN5"/>
<dbReference type="EMBL" id="JAPWTK010000051">
    <property type="protein sequence ID" value="KAJ8954022.1"/>
    <property type="molecule type" value="Genomic_DNA"/>
</dbReference>
<dbReference type="Pfam" id="PF02944">
    <property type="entry name" value="BESS"/>
    <property type="match status" value="1"/>
</dbReference>
<comment type="caution">
    <text evidence="5">The sequence shown here is derived from an EMBL/GenBank/DDBJ whole genome shotgun (WGS) entry which is preliminary data.</text>
</comment>
<dbReference type="PROSITE" id="PS51029">
    <property type="entry name" value="MADF"/>
    <property type="match status" value="1"/>
</dbReference>
<dbReference type="PANTHER" id="PTHR12243:SF60">
    <property type="entry name" value="SI:CH211-15D5.12-RELATED"/>
    <property type="match status" value="1"/>
</dbReference>
<dbReference type="PROSITE" id="PS51031">
    <property type="entry name" value="BESS"/>
    <property type="match status" value="1"/>
</dbReference>
<evidence type="ECO:0000256" key="2">
    <source>
        <dbReference type="SAM" id="MobiDB-lite"/>
    </source>
</evidence>
<protein>
    <recommendedName>
        <fullName evidence="7">Transcription factor Adf-1</fullName>
    </recommendedName>
</protein>
<dbReference type="InterPro" id="IPR004210">
    <property type="entry name" value="BESS_motif"/>
</dbReference>
<evidence type="ECO:0008006" key="7">
    <source>
        <dbReference type="Google" id="ProtNLM"/>
    </source>
</evidence>
<feature type="domain" description="MADF" evidence="3">
    <location>
        <begin position="8"/>
        <end position="94"/>
    </location>
</feature>
<keyword evidence="1" id="KW-0539">Nucleus</keyword>
<evidence type="ECO:0000313" key="6">
    <source>
        <dbReference type="Proteomes" id="UP001162162"/>
    </source>
</evidence>
<dbReference type="GO" id="GO:0005667">
    <property type="term" value="C:transcription regulator complex"/>
    <property type="evidence" value="ECO:0007669"/>
    <property type="project" value="TreeGrafter"/>
</dbReference>
<sequence>MEDLTNIRFVQVVEKYSVLYDHSDDNYSNRHAQEMAWNLVGTEMNQSGSVCKEKWKNIRSAYTRYLRQKSDSNTSVKKRYYLAEYLNFLLPFTKSRSVRNRVYSPPSAGDEGNSFPSDEDGEFEDGKFQAVSIKWEECNENRDSDNENRDEASANKISQNEHTEKRKEVDPLDTCQPHAVDHFSFSAKRRHVENVEDADFLFLKSLLPDVRRMSARQKFEFKYKTMKLIDEILYNLSSATDAFSTETSD</sequence>
<proteinExistence type="predicted"/>
<comment type="subcellular location">
    <subcellularLocation>
        <location evidence="1">Nucleus</location>
    </subcellularLocation>
</comment>
<gene>
    <name evidence="5" type="ORF">NQ318_004315</name>
</gene>
<reference evidence="5" key="1">
    <citation type="journal article" date="2023" name="Insect Mol. Biol.">
        <title>Genome sequencing provides insights into the evolution of gene families encoding plant cell wall-degrading enzymes in longhorned beetles.</title>
        <authorList>
            <person name="Shin N.R."/>
            <person name="Okamura Y."/>
            <person name="Kirsch R."/>
            <person name="Pauchet Y."/>
        </authorList>
    </citation>
    <scope>NUCLEOTIDE SEQUENCE</scope>
    <source>
        <strain evidence="5">AMC_N1</strain>
    </source>
</reference>
<dbReference type="InterPro" id="IPR006578">
    <property type="entry name" value="MADF-dom"/>
</dbReference>
<keyword evidence="6" id="KW-1185">Reference proteome</keyword>
<feature type="region of interest" description="Disordered" evidence="2">
    <location>
        <begin position="139"/>
        <end position="170"/>
    </location>
</feature>
<dbReference type="InterPro" id="IPR039353">
    <property type="entry name" value="TF_Adf1"/>
</dbReference>
<name>A0AAV8YQN5_9CUCU</name>
<evidence type="ECO:0000313" key="5">
    <source>
        <dbReference type="EMBL" id="KAJ8954022.1"/>
    </source>
</evidence>
<evidence type="ECO:0000259" key="3">
    <source>
        <dbReference type="PROSITE" id="PS51029"/>
    </source>
</evidence>
<dbReference type="SMART" id="SM00595">
    <property type="entry name" value="MADF"/>
    <property type="match status" value="1"/>
</dbReference>
<dbReference type="GO" id="GO:0003677">
    <property type="term" value="F:DNA binding"/>
    <property type="evidence" value="ECO:0007669"/>
    <property type="project" value="InterPro"/>
</dbReference>
<dbReference type="GO" id="GO:0006357">
    <property type="term" value="P:regulation of transcription by RNA polymerase II"/>
    <property type="evidence" value="ECO:0007669"/>
    <property type="project" value="TreeGrafter"/>
</dbReference>
<dbReference type="GO" id="GO:0005634">
    <property type="term" value="C:nucleus"/>
    <property type="evidence" value="ECO:0007669"/>
    <property type="project" value="UniProtKB-SubCell"/>
</dbReference>
<organism evidence="5 6">
    <name type="scientific">Aromia moschata</name>
    <dbReference type="NCBI Taxonomy" id="1265417"/>
    <lineage>
        <taxon>Eukaryota</taxon>
        <taxon>Metazoa</taxon>
        <taxon>Ecdysozoa</taxon>
        <taxon>Arthropoda</taxon>
        <taxon>Hexapoda</taxon>
        <taxon>Insecta</taxon>
        <taxon>Pterygota</taxon>
        <taxon>Neoptera</taxon>
        <taxon>Endopterygota</taxon>
        <taxon>Coleoptera</taxon>
        <taxon>Polyphaga</taxon>
        <taxon>Cucujiformia</taxon>
        <taxon>Chrysomeloidea</taxon>
        <taxon>Cerambycidae</taxon>
        <taxon>Cerambycinae</taxon>
        <taxon>Callichromatini</taxon>
        <taxon>Aromia</taxon>
    </lineage>
</organism>
<feature type="domain" description="BESS" evidence="4">
    <location>
        <begin position="196"/>
        <end position="235"/>
    </location>
</feature>
<evidence type="ECO:0000259" key="4">
    <source>
        <dbReference type="PROSITE" id="PS51031"/>
    </source>
</evidence>
<accession>A0AAV8YQN5</accession>
<evidence type="ECO:0000256" key="1">
    <source>
        <dbReference type="PROSITE-ProRule" id="PRU00371"/>
    </source>
</evidence>
<dbReference type="Proteomes" id="UP001162162">
    <property type="component" value="Unassembled WGS sequence"/>
</dbReference>
<dbReference type="Pfam" id="PF10545">
    <property type="entry name" value="MADF_DNA_bdg"/>
    <property type="match status" value="1"/>
</dbReference>
<feature type="region of interest" description="Disordered" evidence="2">
    <location>
        <begin position="103"/>
        <end position="123"/>
    </location>
</feature>